<name>A0A2S6IFU4_9FLAO</name>
<protein>
    <recommendedName>
        <fullName evidence="3">MORN repeat protein</fullName>
    </recommendedName>
</protein>
<reference evidence="1 2" key="1">
    <citation type="submission" date="2018-02" db="EMBL/GenBank/DDBJ databases">
        <title>Genomic Encyclopedia of Archaeal and Bacterial Type Strains, Phase II (KMG-II): from individual species to whole genera.</title>
        <authorList>
            <person name="Goeker M."/>
        </authorList>
    </citation>
    <scope>NUCLEOTIDE SEQUENCE [LARGE SCALE GENOMIC DNA]</scope>
    <source>
        <strain evidence="1 2">DSM 16809</strain>
    </source>
</reference>
<dbReference type="RefSeq" id="WP_104516583.1">
    <property type="nucleotide sequence ID" value="NZ_MQVW01000001.1"/>
</dbReference>
<evidence type="ECO:0000313" key="1">
    <source>
        <dbReference type="EMBL" id="PPK93081.1"/>
    </source>
</evidence>
<dbReference type="AlphaFoldDB" id="A0A2S6IFU4"/>
<dbReference type="Gene3D" id="2.20.110.10">
    <property type="entry name" value="Histone H3 K4-specific methyltransferase SET7/9 N-terminal domain"/>
    <property type="match status" value="1"/>
</dbReference>
<gene>
    <name evidence="1" type="ORF">LY01_02786</name>
</gene>
<comment type="caution">
    <text evidence="1">The sequence shown here is derived from an EMBL/GenBank/DDBJ whole genome shotgun (WGS) entry which is preliminary data.</text>
</comment>
<accession>A0A2S6IFU4</accession>
<proteinExistence type="predicted"/>
<evidence type="ECO:0000313" key="2">
    <source>
        <dbReference type="Proteomes" id="UP000239002"/>
    </source>
</evidence>
<sequence>MRILFILLFLSFPLSSITKRVTYDKENQYTFYVVHDPEKVEVYSHIDYYWYKDRRVHVSKGTYSGELLHGVYQHQSRDFDLKENGRFFLGQKDSTWNTYNIEGELIKRINYDKGLLHGDYKTFVNNELALSGVYKKGKKKGRWINYQTKDTLYYYGDMPQSIKRDNWIVRQWKWIFKPSTKDSVHLEQKNLLKPIDSASLKKVDSLQVKKTQKAKRKTEVEYEVRTVNGRERRYKKGI</sequence>
<dbReference type="Proteomes" id="UP000239002">
    <property type="component" value="Unassembled WGS sequence"/>
</dbReference>
<dbReference type="EMBL" id="PTJE01000008">
    <property type="protein sequence ID" value="PPK93081.1"/>
    <property type="molecule type" value="Genomic_DNA"/>
</dbReference>
<dbReference type="SUPFAM" id="SSF82185">
    <property type="entry name" value="Histone H3 K4-specific methyltransferase SET7/9 N-terminal domain"/>
    <property type="match status" value="1"/>
</dbReference>
<organism evidence="1 2">
    <name type="scientific">Nonlabens xylanidelens</name>
    <dbReference type="NCBI Taxonomy" id="191564"/>
    <lineage>
        <taxon>Bacteria</taxon>
        <taxon>Pseudomonadati</taxon>
        <taxon>Bacteroidota</taxon>
        <taxon>Flavobacteriia</taxon>
        <taxon>Flavobacteriales</taxon>
        <taxon>Flavobacteriaceae</taxon>
        <taxon>Nonlabens</taxon>
    </lineage>
</organism>
<keyword evidence="2" id="KW-1185">Reference proteome</keyword>
<evidence type="ECO:0008006" key="3">
    <source>
        <dbReference type="Google" id="ProtNLM"/>
    </source>
</evidence>
<dbReference type="OrthoDB" id="9785122at2"/>